<accession>A0A378LUX1</accession>
<dbReference type="PROSITE" id="PS51762">
    <property type="entry name" value="GH16_2"/>
    <property type="match status" value="1"/>
</dbReference>
<dbReference type="GO" id="GO:0005975">
    <property type="term" value="P:carbohydrate metabolic process"/>
    <property type="evidence" value="ECO:0007669"/>
    <property type="project" value="InterPro"/>
</dbReference>
<keyword evidence="4" id="KW-0378">Hydrolase</keyword>
<feature type="signal peptide" evidence="2">
    <location>
        <begin position="1"/>
        <end position="23"/>
    </location>
</feature>
<dbReference type="InterPro" id="IPR013320">
    <property type="entry name" value="ConA-like_dom_sf"/>
</dbReference>
<dbReference type="Gene3D" id="2.60.120.200">
    <property type="match status" value="1"/>
</dbReference>
<evidence type="ECO:0000259" key="3">
    <source>
        <dbReference type="PROSITE" id="PS51762"/>
    </source>
</evidence>
<dbReference type="PANTHER" id="PTHR10963:SF55">
    <property type="entry name" value="GLYCOSIDE HYDROLASE FAMILY 16 PROTEIN"/>
    <property type="match status" value="1"/>
</dbReference>
<evidence type="ECO:0000313" key="5">
    <source>
        <dbReference type="Proteomes" id="UP000255297"/>
    </source>
</evidence>
<dbReference type="AlphaFoldDB" id="A0A378LUX1"/>
<dbReference type="InterPro" id="IPR050546">
    <property type="entry name" value="Glycosyl_Hydrlase_16"/>
</dbReference>
<dbReference type="PANTHER" id="PTHR10963">
    <property type="entry name" value="GLYCOSYL HYDROLASE-RELATED"/>
    <property type="match status" value="1"/>
</dbReference>
<evidence type="ECO:0000256" key="1">
    <source>
        <dbReference type="ARBA" id="ARBA00006865"/>
    </source>
</evidence>
<dbReference type="RefSeq" id="WP_051635519.1">
    <property type="nucleotide sequence ID" value="NZ_CAAAIS010000001.1"/>
</dbReference>
<name>A0A378LUX1_9GAMM</name>
<comment type="similarity">
    <text evidence="1">Belongs to the glycosyl hydrolase 16 family.</text>
</comment>
<keyword evidence="4" id="KW-0326">Glycosidase</keyword>
<sequence>MKKKWINYSLTGLLLFHNGILCAQSIPDIGVTFKNNILTLTNNSNKPLNLENYSVQFDYSGQVFEIKSIEDNRLISFSHRPRGVNTDSMIYAATLSREKQDLMPKKSIKLALQTDNMSSPLGFTIHTAPVPINVSVNVSNSNWTNTIAICNTSGKSISLHNIELDFNYSAPMPSTIWGKPWANWQIASQRNGAVVLIGGTELTPDLPPDPSCMRPLKIKFKAAPSTPLPTGPFVFKSDDGVNPNVACTFDNKKTCTLNKDILNDISPSGLHYYGPTNYDHRISGEINVFDASLVTPYTDNVNLPGQLKLTANRVNNTLFKSGEIMTRVNLDQPPYNSPTKITPFTTNDIKHGYIEARIKLPKCDVSDDGLCQTNKAPESYHRGMWPAFWFLPTHDTDWPLNGEIDVFEAYQQSNTLNEATAALHFNGNDPRCGNGDCKFIGYHLPSSFSNGPLFNDFHTWGFEWEPDPKSTTGGMLLNGYFDNVKAWGPIATDSLPADGPNAFARGFHDPNGGFYLITALALGGGYAGNPSSHLLSASMYIQSIKAYEVTGSSTPPSDLTCLPPANIKSSYTADKKQITLTWTKPTNSDTILSYQVNDWQNKLIWKGTDLTFIDKTLPGTNGKFTYFLNSNCSSSSSKGVQYDVIIQ</sequence>
<evidence type="ECO:0000256" key="2">
    <source>
        <dbReference type="SAM" id="SignalP"/>
    </source>
</evidence>
<dbReference type="Pfam" id="PF26113">
    <property type="entry name" value="GH16_XgeA"/>
    <property type="match status" value="1"/>
</dbReference>
<dbReference type="OrthoDB" id="9809583at2"/>
<feature type="chain" id="PRO_5016996129" evidence="2">
    <location>
        <begin position="24"/>
        <end position="647"/>
    </location>
</feature>
<gene>
    <name evidence="4" type="primary">glcA_1</name>
    <name evidence="4" type="ORF">NCTC11532_01827</name>
</gene>
<dbReference type="CDD" id="cd08023">
    <property type="entry name" value="GH16_laminarinase_like"/>
    <property type="match status" value="1"/>
</dbReference>
<dbReference type="STRING" id="1122170.GCA_000701265_00659"/>
<dbReference type="EC" id="3.2.1.39" evidence="4"/>
<dbReference type="InterPro" id="IPR000757">
    <property type="entry name" value="Beta-glucanase-like"/>
</dbReference>
<dbReference type="GO" id="GO:0042973">
    <property type="term" value="F:glucan endo-1,3-beta-D-glucosidase activity"/>
    <property type="evidence" value="ECO:0007669"/>
    <property type="project" value="UniProtKB-EC"/>
</dbReference>
<reference evidence="4 5" key="1">
    <citation type="submission" date="2018-06" db="EMBL/GenBank/DDBJ databases">
        <authorList>
            <consortium name="Pathogen Informatics"/>
            <person name="Doyle S."/>
        </authorList>
    </citation>
    <scope>NUCLEOTIDE SEQUENCE [LARGE SCALE GENOMIC DNA]</scope>
    <source>
        <strain evidence="4 5">NCTC11532</strain>
    </source>
</reference>
<organism evidence="4 5">
    <name type="scientific">Legionella wadsworthii</name>
    <dbReference type="NCBI Taxonomy" id="28088"/>
    <lineage>
        <taxon>Bacteria</taxon>
        <taxon>Pseudomonadati</taxon>
        <taxon>Pseudomonadota</taxon>
        <taxon>Gammaproteobacteria</taxon>
        <taxon>Legionellales</taxon>
        <taxon>Legionellaceae</taxon>
        <taxon>Legionella</taxon>
    </lineage>
</organism>
<dbReference type="SUPFAM" id="SSF49899">
    <property type="entry name" value="Concanavalin A-like lectins/glucanases"/>
    <property type="match status" value="1"/>
</dbReference>
<keyword evidence="5" id="KW-1185">Reference proteome</keyword>
<dbReference type="EMBL" id="UGPB01000001">
    <property type="protein sequence ID" value="STY29629.1"/>
    <property type="molecule type" value="Genomic_DNA"/>
</dbReference>
<evidence type="ECO:0000313" key="4">
    <source>
        <dbReference type="EMBL" id="STY29629.1"/>
    </source>
</evidence>
<proteinExistence type="inferred from homology"/>
<dbReference type="Proteomes" id="UP000255297">
    <property type="component" value="Unassembled WGS sequence"/>
</dbReference>
<protein>
    <submittedName>
        <fullName evidence="4">Glucan endo-1,3-beta-glucosidase A1</fullName>
        <ecNumber evidence="4">3.2.1.39</ecNumber>
    </submittedName>
</protein>
<feature type="domain" description="GH16" evidence="3">
    <location>
        <begin position="221"/>
        <end position="552"/>
    </location>
</feature>
<keyword evidence="2" id="KW-0732">Signal</keyword>